<accession>A0ABY9TZE3</accession>
<dbReference type="RefSeq" id="WP_348393278.1">
    <property type="nucleotide sequence ID" value="NZ_CP134145.1"/>
</dbReference>
<dbReference type="InterPro" id="IPR037050">
    <property type="entry name" value="DUF1254_sf"/>
</dbReference>
<dbReference type="PANTHER" id="PTHR36509">
    <property type="entry name" value="BLL3101 PROTEIN"/>
    <property type="match status" value="1"/>
</dbReference>
<feature type="domain" description="DUF1214" evidence="2">
    <location>
        <begin position="376"/>
        <end position="481"/>
    </location>
</feature>
<name>A0ABY9TZE3_9GAMM</name>
<feature type="domain" description="DUF1254" evidence="3">
    <location>
        <begin position="105"/>
        <end position="223"/>
    </location>
</feature>
<dbReference type="InterPro" id="IPR037049">
    <property type="entry name" value="DUF1214_C_sf"/>
</dbReference>
<evidence type="ECO:0000313" key="4">
    <source>
        <dbReference type="EMBL" id="WNC74171.1"/>
    </source>
</evidence>
<reference evidence="5" key="1">
    <citation type="submission" date="2023-09" db="EMBL/GenBank/DDBJ databases">
        <authorList>
            <person name="Li S."/>
            <person name="Li X."/>
            <person name="Zhang C."/>
            <person name="Zhao Z."/>
        </authorList>
    </citation>
    <scope>NUCLEOTIDE SEQUENCE [LARGE SCALE GENOMIC DNA]</scope>
    <source>
        <strain evidence="5">SQ149</strain>
    </source>
</reference>
<dbReference type="Proteomes" id="UP001258994">
    <property type="component" value="Chromosome"/>
</dbReference>
<keyword evidence="1" id="KW-0732">Signal</keyword>
<dbReference type="InterPro" id="IPR010621">
    <property type="entry name" value="DUF1214"/>
</dbReference>
<protein>
    <submittedName>
        <fullName evidence="4">DUF1214 domain-containing protein</fullName>
    </submittedName>
</protein>
<feature type="chain" id="PRO_5046488062" evidence="1">
    <location>
        <begin position="24"/>
        <end position="498"/>
    </location>
</feature>
<keyword evidence="5" id="KW-1185">Reference proteome</keyword>
<organism evidence="4 5">
    <name type="scientific">Thalassotalea psychrophila</name>
    <dbReference type="NCBI Taxonomy" id="3065647"/>
    <lineage>
        <taxon>Bacteria</taxon>
        <taxon>Pseudomonadati</taxon>
        <taxon>Pseudomonadota</taxon>
        <taxon>Gammaproteobacteria</taxon>
        <taxon>Alteromonadales</taxon>
        <taxon>Colwelliaceae</taxon>
        <taxon>Thalassotalea</taxon>
    </lineage>
</organism>
<dbReference type="InterPro" id="IPR010679">
    <property type="entry name" value="DUF1254"/>
</dbReference>
<dbReference type="Gene3D" id="2.60.120.600">
    <property type="entry name" value="Domain of unknown function DUF1214, C-terminal domain"/>
    <property type="match status" value="1"/>
</dbReference>
<dbReference type="SUPFAM" id="SSF160935">
    <property type="entry name" value="VPA0735-like"/>
    <property type="match status" value="1"/>
</dbReference>
<dbReference type="PANTHER" id="PTHR36509:SF3">
    <property type="entry name" value="SIGNAL PEPTIDE PROTEIN"/>
    <property type="match status" value="1"/>
</dbReference>
<dbReference type="Pfam" id="PF06742">
    <property type="entry name" value="DUF1214"/>
    <property type="match status" value="1"/>
</dbReference>
<sequence>MKTFTKSIIAALTASLLSASSFAGTQAEEVLIAEKLRAPTVQVQAAKFENLSILEKAQYRRATEAVVWSMNMMNIEAMRSGLFALDNANYNTVFFNSQIQDWKLQTTTTNNTTPYVMAFWNVEESPVVVEVPKSGGTVNLFGTLMDMQHKPLEDVGAKGYDRGHGAKYLIISESYQGAIPRGYRVLVQKSNVGYALIRPIIRGETPENLAAAAEVAQNIKIYPLDKPEQVGSHVDMFNKHVDGIPHFDARFFSELNDVVQREVIQPEDKSMYGLLNEIGIKKGAEFKPTARQQQIFELAANEAHEYLKELYFNSGITASFYPDPSNQWQFIATAETVESDFTYDFNTHIDIDSRAATFYALYSSAKNWNFHDAATFYLGSNRDADNDQLNGSQTYTLTVPKDAPIKHFWSAITYDMNDATWMDGLPKVGVASTDSGIVVNKDGSVTLTFSPNLPAGVNEANWVPTAEGVDYFVYFRTYGPTPEFFAKMWVIDSIQKAK</sequence>
<evidence type="ECO:0000259" key="2">
    <source>
        <dbReference type="Pfam" id="PF06742"/>
    </source>
</evidence>
<dbReference type="Gene3D" id="1.10.3360.10">
    <property type="entry name" value="VPA0735-like domain"/>
    <property type="match status" value="1"/>
</dbReference>
<proteinExistence type="predicted"/>
<evidence type="ECO:0000256" key="1">
    <source>
        <dbReference type="SAM" id="SignalP"/>
    </source>
</evidence>
<dbReference type="EMBL" id="CP134145">
    <property type="protein sequence ID" value="WNC74171.1"/>
    <property type="molecule type" value="Genomic_DNA"/>
</dbReference>
<gene>
    <name evidence="4" type="ORF">RGQ13_09315</name>
</gene>
<evidence type="ECO:0000259" key="3">
    <source>
        <dbReference type="Pfam" id="PF06863"/>
    </source>
</evidence>
<dbReference type="Gene3D" id="2.60.40.1610">
    <property type="entry name" value="Domain of unknown function DUF1254"/>
    <property type="match status" value="1"/>
</dbReference>
<feature type="signal peptide" evidence="1">
    <location>
        <begin position="1"/>
        <end position="23"/>
    </location>
</feature>
<evidence type="ECO:0000313" key="5">
    <source>
        <dbReference type="Proteomes" id="UP001258994"/>
    </source>
</evidence>
<dbReference type="Pfam" id="PF06863">
    <property type="entry name" value="DUF1254"/>
    <property type="match status" value="1"/>
</dbReference>